<name>A0AAI8VKV6_9PEZI</name>
<protein>
    <submittedName>
        <fullName evidence="2">Uu.00g147260.m01.CDS01</fullName>
    </submittedName>
</protein>
<proteinExistence type="predicted"/>
<reference evidence="2" key="1">
    <citation type="submission" date="2023-10" db="EMBL/GenBank/DDBJ databases">
        <authorList>
            <person name="Hackl T."/>
        </authorList>
    </citation>
    <scope>NUCLEOTIDE SEQUENCE</scope>
</reference>
<gene>
    <name evidence="2" type="ORF">KHLLAP_LOCUS10168</name>
</gene>
<dbReference type="EMBL" id="CAUWAG010000012">
    <property type="protein sequence ID" value="CAJ2509700.1"/>
    <property type="molecule type" value="Genomic_DNA"/>
</dbReference>
<comment type="caution">
    <text evidence="2">The sequence shown here is derived from an EMBL/GenBank/DDBJ whole genome shotgun (WGS) entry which is preliminary data.</text>
</comment>
<organism evidence="2 3">
    <name type="scientific">Anthostomella pinea</name>
    <dbReference type="NCBI Taxonomy" id="933095"/>
    <lineage>
        <taxon>Eukaryota</taxon>
        <taxon>Fungi</taxon>
        <taxon>Dikarya</taxon>
        <taxon>Ascomycota</taxon>
        <taxon>Pezizomycotina</taxon>
        <taxon>Sordariomycetes</taxon>
        <taxon>Xylariomycetidae</taxon>
        <taxon>Xylariales</taxon>
        <taxon>Xylariaceae</taxon>
        <taxon>Anthostomella</taxon>
    </lineage>
</organism>
<feature type="region of interest" description="Disordered" evidence="1">
    <location>
        <begin position="1"/>
        <end position="27"/>
    </location>
</feature>
<evidence type="ECO:0000313" key="2">
    <source>
        <dbReference type="EMBL" id="CAJ2509700.1"/>
    </source>
</evidence>
<sequence length="181" mass="20212">MQGHCRAAHRWTNPRNRGRVAGGQDTAAEDKVPWRTGVACQRFFRNRAASGWFEVERLSNKQTATAGTDTGAGGSTNSDTWQLMLAAYDVKLATEEEERRRKADGPGGIDADSTWVREMGWARHLEGKDLVVLHDASLGPLSRAALERLRDMTSKDEQQQLTRLAESFDREVARCTARLEL</sequence>
<evidence type="ECO:0000256" key="1">
    <source>
        <dbReference type="SAM" id="MobiDB-lite"/>
    </source>
</evidence>
<evidence type="ECO:0000313" key="3">
    <source>
        <dbReference type="Proteomes" id="UP001295740"/>
    </source>
</evidence>
<keyword evidence="3" id="KW-1185">Reference proteome</keyword>
<dbReference type="AlphaFoldDB" id="A0AAI8VKV6"/>
<dbReference type="Proteomes" id="UP001295740">
    <property type="component" value="Unassembled WGS sequence"/>
</dbReference>
<accession>A0AAI8VKV6</accession>